<reference evidence="2 3" key="1">
    <citation type="submission" date="2023-12" db="EMBL/GenBank/DDBJ databases">
        <title>the genome sequence of Hyalangium sp. s54d21.</title>
        <authorList>
            <person name="Zhang X."/>
        </authorList>
    </citation>
    <scope>NUCLEOTIDE SEQUENCE [LARGE SCALE GENOMIC DNA]</scope>
    <source>
        <strain evidence="3">s54d21</strain>
    </source>
</reference>
<dbReference type="RefSeq" id="WP_321545016.1">
    <property type="nucleotide sequence ID" value="NZ_JAXIVS010000002.1"/>
</dbReference>
<proteinExistence type="predicted"/>
<keyword evidence="3" id="KW-1185">Reference proteome</keyword>
<organism evidence="2 3">
    <name type="scientific">Hyalangium rubrum</name>
    <dbReference type="NCBI Taxonomy" id="3103134"/>
    <lineage>
        <taxon>Bacteria</taxon>
        <taxon>Pseudomonadati</taxon>
        <taxon>Myxococcota</taxon>
        <taxon>Myxococcia</taxon>
        <taxon>Myxococcales</taxon>
        <taxon>Cystobacterineae</taxon>
        <taxon>Archangiaceae</taxon>
        <taxon>Hyalangium</taxon>
    </lineage>
</organism>
<evidence type="ECO:0000256" key="1">
    <source>
        <dbReference type="SAM" id="MobiDB-lite"/>
    </source>
</evidence>
<evidence type="ECO:0000313" key="3">
    <source>
        <dbReference type="Proteomes" id="UP001291309"/>
    </source>
</evidence>
<dbReference type="EMBL" id="JAXIVS010000002">
    <property type="protein sequence ID" value="MDY7226296.1"/>
    <property type="molecule type" value="Genomic_DNA"/>
</dbReference>
<gene>
    <name evidence="2" type="ORF">SYV04_07865</name>
</gene>
<protein>
    <submittedName>
        <fullName evidence="2">Uncharacterized protein</fullName>
    </submittedName>
</protein>
<comment type="caution">
    <text evidence="2">The sequence shown here is derived from an EMBL/GenBank/DDBJ whole genome shotgun (WGS) entry which is preliminary data.</text>
</comment>
<evidence type="ECO:0000313" key="2">
    <source>
        <dbReference type="EMBL" id="MDY7226296.1"/>
    </source>
</evidence>
<name>A0ABU5GYM4_9BACT</name>
<accession>A0ABU5GYM4</accession>
<dbReference type="Proteomes" id="UP001291309">
    <property type="component" value="Unassembled WGS sequence"/>
</dbReference>
<feature type="region of interest" description="Disordered" evidence="1">
    <location>
        <begin position="278"/>
        <end position="308"/>
    </location>
</feature>
<sequence>MVVAAALGVGSSAGAHQFECEKTVNDRQVAEVSEYPTTLFFNYRLINTHPAHSSIATVAEDPVLAQHGWSFRYPVPLTVPVGGWVEMKFALPVNSYEECKALAAEDGLADNAFDTNFQVVWPLGEDQCSTRVVCLAPPPPPPEDCTVTNTCPEAQMTRDAGFYKNHEVALQQCLDVGPVDLGSVGPATTLQEALGVLWGSPAQHRNNEPRSALDRARFLLARQYLVAHCNFWLFGAAPLDPDLMESTHQALSGTRCQRMEALKTALEAFNDSGKSLPLPSFFDPGPATPQHAQSIAHDYTQPSAQSCE</sequence>